<feature type="region of interest" description="Disordered" evidence="1">
    <location>
        <begin position="102"/>
        <end position="129"/>
    </location>
</feature>
<keyword evidence="3" id="KW-1185">Reference proteome</keyword>
<organism evidence="2 3">
    <name type="scientific">Macrolepiota fuliginosa MF-IS2</name>
    <dbReference type="NCBI Taxonomy" id="1400762"/>
    <lineage>
        <taxon>Eukaryota</taxon>
        <taxon>Fungi</taxon>
        <taxon>Dikarya</taxon>
        <taxon>Basidiomycota</taxon>
        <taxon>Agaricomycotina</taxon>
        <taxon>Agaricomycetes</taxon>
        <taxon>Agaricomycetidae</taxon>
        <taxon>Agaricales</taxon>
        <taxon>Agaricineae</taxon>
        <taxon>Agaricaceae</taxon>
        <taxon>Macrolepiota</taxon>
    </lineage>
</organism>
<comment type="caution">
    <text evidence="2">The sequence shown here is derived from an EMBL/GenBank/DDBJ whole genome shotgun (WGS) entry which is preliminary data.</text>
</comment>
<proteinExistence type="predicted"/>
<accession>A0A9P5XA37</accession>
<dbReference type="EMBL" id="MU151208">
    <property type="protein sequence ID" value="KAF9447259.1"/>
    <property type="molecule type" value="Genomic_DNA"/>
</dbReference>
<evidence type="ECO:0000256" key="1">
    <source>
        <dbReference type="SAM" id="MobiDB-lite"/>
    </source>
</evidence>
<feature type="compositionally biased region" description="Polar residues" evidence="1">
    <location>
        <begin position="15"/>
        <end position="27"/>
    </location>
</feature>
<gene>
    <name evidence="2" type="ORF">P691DRAFT_130652</name>
</gene>
<feature type="region of interest" description="Disordered" evidence="1">
    <location>
        <begin position="1"/>
        <end position="29"/>
    </location>
</feature>
<dbReference type="AlphaFoldDB" id="A0A9P5XA37"/>
<feature type="region of interest" description="Disordered" evidence="1">
    <location>
        <begin position="393"/>
        <end position="413"/>
    </location>
</feature>
<evidence type="ECO:0000313" key="2">
    <source>
        <dbReference type="EMBL" id="KAF9447259.1"/>
    </source>
</evidence>
<reference evidence="2" key="1">
    <citation type="submission" date="2020-11" db="EMBL/GenBank/DDBJ databases">
        <authorList>
            <consortium name="DOE Joint Genome Institute"/>
            <person name="Ahrendt S."/>
            <person name="Riley R."/>
            <person name="Andreopoulos W."/>
            <person name="Labutti K."/>
            <person name="Pangilinan J."/>
            <person name="Ruiz-Duenas F.J."/>
            <person name="Barrasa J.M."/>
            <person name="Sanchez-Garcia M."/>
            <person name="Camarero S."/>
            <person name="Miyauchi S."/>
            <person name="Serrano A."/>
            <person name="Linde D."/>
            <person name="Babiker R."/>
            <person name="Drula E."/>
            <person name="Ayuso-Fernandez I."/>
            <person name="Pacheco R."/>
            <person name="Padilla G."/>
            <person name="Ferreira P."/>
            <person name="Barriuso J."/>
            <person name="Kellner H."/>
            <person name="Castanera R."/>
            <person name="Alfaro M."/>
            <person name="Ramirez L."/>
            <person name="Pisabarro A.G."/>
            <person name="Kuo A."/>
            <person name="Tritt A."/>
            <person name="Lipzen A."/>
            <person name="He G."/>
            <person name="Yan M."/>
            <person name="Ng V."/>
            <person name="Cullen D."/>
            <person name="Martin F."/>
            <person name="Rosso M.-N."/>
            <person name="Henrissat B."/>
            <person name="Hibbett D."/>
            <person name="Martinez A.T."/>
            <person name="Grigoriev I.V."/>
        </authorList>
    </citation>
    <scope>NUCLEOTIDE SEQUENCE</scope>
    <source>
        <strain evidence="2">MF-IS2</strain>
    </source>
</reference>
<feature type="compositionally biased region" description="Polar residues" evidence="1">
    <location>
        <begin position="398"/>
        <end position="413"/>
    </location>
</feature>
<name>A0A9P5XA37_9AGAR</name>
<sequence length="528" mass="58400">MSAPQTAAEKAKQIPPQQSLTGLTNSHPLPLAPALQRYTTLPQVSAPRLSPSLLQISQNYDYNHMTGRSQATLLTRDQNLGDDYPTLIELLKDTFSAGIQSGSPTFTSFASGSTTSPRDPNVGRTHAGDQASLKDLDIRPPRDAIPVQKCFPVWEPHSSTAFPSSDPPAQWSLSGGDSSGKFQGLLRVHGGGAALDSENQAKYPLTTQSSSVQATQGRTSSYDRSFPIQEDPDDDLHLAAQNVAHQGPECPGLRRASSQLNPSDTHLKRKRQHFEPCHLKPSVKEPHLVNLENVRAEIVRPKMVRPKHSRLDVPSLLSPLPPGAYALGGGGFGPPSSIAQVPEYYPHPFEHIRRNALSQNAHPRMLDTPNPDFDMNAPRDRWKTAVQWQKTARDAYESDNTSDSTFSAPATPFQDNFTPWARWDIQRSLKRAPDSRSTRSNPDKLSHNPAFMFWRKKHRVGKLGTGMLMKVPRLRGSQPRNSSPEPPSSDEEPDCSCDEHDERVCEEEIERERESEWQGGQGSFTTVG</sequence>
<feature type="compositionally biased region" description="Low complexity" evidence="1">
    <location>
        <begin position="102"/>
        <end position="117"/>
    </location>
</feature>
<protein>
    <submittedName>
        <fullName evidence="2">Uncharacterized protein</fullName>
    </submittedName>
</protein>
<dbReference type="Proteomes" id="UP000807342">
    <property type="component" value="Unassembled WGS sequence"/>
</dbReference>
<evidence type="ECO:0000313" key="3">
    <source>
        <dbReference type="Proteomes" id="UP000807342"/>
    </source>
</evidence>
<feature type="region of interest" description="Disordered" evidence="1">
    <location>
        <begin position="464"/>
        <end position="528"/>
    </location>
</feature>